<proteinExistence type="predicted"/>
<dbReference type="AlphaFoldDB" id="E6QEV7"/>
<dbReference type="EMBL" id="CABP01000134">
    <property type="protein sequence ID" value="CBI05733.1"/>
    <property type="molecule type" value="Genomic_DNA"/>
</dbReference>
<protein>
    <submittedName>
        <fullName evidence="1">Uncharacterized protein</fullName>
    </submittedName>
</protein>
<name>E6QEV7_9ZZZZ</name>
<organism evidence="1">
    <name type="scientific">mine drainage metagenome</name>
    <dbReference type="NCBI Taxonomy" id="410659"/>
    <lineage>
        <taxon>unclassified sequences</taxon>
        <taxon>metagenomes</taxon>
        <taxon>ecological metagenomes</taxon>
    </lineage>
</organism>
<comment type="caution">
    <text evidence="1">The sequence shown here is derived from an EMBL/GenBank/DDBJ whole genome shotgun (WGS) entry which is preliminary data.</text>
</comment>
<gene>
    <name evidence="1" type="ORF">CARN5_0760</name>
</gene>
<reference evidence="1" key="1">
    <citation type="submission" date="2009-10" db="EMBL/GenBank/DDBJ databases">
        <title>Diversity of trophic interactions inside an arsenic-rich microbial ecosystem.</title>
        <authorList>
            <person name="Bertin P.N."/>
            <person name="Heinrich-Salmeron A."/>
            <person name="Pelletier E."/>
            <person name="Goulhen-Chollet F."/>
            <person name="Arsene-Ploetze F."/>
            <person name="Gallien S."/>
            <person name="Calteau A."/>
            <person name="Vallenet D."/>
            <person name="Casiot C."/>
            <person name="Chane-Woon-Ming B."/>
            <person name="Giloteaux L."/>
            <person name="Barakat M."/>
            <person name="Bonnefoy V."/>
            <person name="Bruneel O."/>
            <person name="Chandler M."/>
            <person name="Cleiss J."/>
            <person name="Duran R."/>
            <person name="Elbaz-Poulichet F."/>
            <person name="Fonknechten N."/>
            <person name="Lauga B."/>
            <person name="Mornico D."/>
            <person name="Ortet P."/>
            <person name="Schaeffer C."/>
            <person name="Siguier P."/>
            <person name="Alexander Thil Smith A."/>
            <person name="Van Dorsselaer A."/>
            <person name="Weissenbach J."/>
            <person name="Medigue C."/>
            <person name="Le Paslier D."/>
        </authorList>
    </citation>
    <scope>NUCLEOTIDE SEQUENCE</scope>
</reference>
<evidence type="ECO:0000313" key="1">
    <source>
        <dbReference type="EMBL" id="CBI05733.1"/>
    </source>
</evidence>
<accession>E6QEV7</accession>
<sequence>MRSFVVSSGIPHNIQLFIFYHIQPKWEGFPRCPAVVQQRKANDIICDPLQTFSREDSSC</sequence>